<feature type="chain" id="PRO_5010469816" description="Lipoprotein" evidence="1">
    <location>
        <begin position="25"/>
        <end position="198"/>
    </location>
</feature>
<gene>
    <name evidence="2" type="ORF">BAE27_06730</name>
    <name evidence="3" type="ORF">BAE30_08110</name>
</gene>
<dbReference type="InterPro" id="IPR005619">
    <property type="entry name" value="Uncharacterised_YajG"/>
</dbReference>
<organism evidence="2 4">
    <name type="scientific">Acidithiobacillus caldus</name>
    <dbReference type="NCBI Taxonomy" id="33059"/>
    <lineage>
        <taxon>Bacteria</taxon>
        <taxon>Pseudomonadati</taxon>
        <taxon>Pseudomonadota</taxon>
        <taxon>Acidithiobacillia</taxon>
        <taxon>Acidithiobacillales</taxon>
        <taxon>Acidithiobacillaceae</taxon>
        <taxon>Acidithiobacillus</taxon>
    </lineage>
</organism>
<dbReference type="AlphaFoldDB" id="A0A1E7YN71"/>
<dbReference type="EMBL" id="LZYE01000183">
    <property type="protein sequence ID" value="OFC35982.1"/>
    <property type="molecule type" value="Genomic_DNA"/>
</dbReference>
<dbReference type="Proteomes" id="UP000175616">
    <property type="component" value="Unassembled WGS sequence"/>
</dbReference>
<evidence type="ECO:0000256" key="1">
    <source>
        <dbReference type="SAM" id="SignalP"/>
    </source>
</evidence>
<dbReference type="GeneID" id="92931950"/>
<accession>A0A1E7YN71</accession>
<protein>
    <recommendedName>
        <fullName evidence="6">Lipoprotein</fullName>
    </recommendedName>
</protein>
<feature type="signal peptide" evidence="1">
    <location>
        <begin position="1"/>
        <end position="24"/>
    </location>
</feature>
<dbReference type="RefSeq" id="WP_041636443.1">
    <property type="nucleotide sequence ID" value="NZ_LZYE01000183.1"/>
</dbReference>
<keyword evidence="1" id="KW-0732">Signal</keyword>
<comment type="caution">
    <text evidence="2">The sequence shown here is derived from an EMBL/GenBank/DDBJ whole genome shotgun (WGS) entry which is preliminary data.</text>
</comment>
<dbReference type="EMBL" id="LZYH01000529">
    <property type="protein sequence ID" value="OFC60493.1"/>
    <property type="molecule type" value="Genomic_DNA"/>
</dbReference>
<name>A0A1E7YN71_9PROT</name>
<proteinExistence type="predicted"/>
<evidence type="ECO:0000313" key="2">
    <source>
        <dbReference type="EMBL" id="OFC35982.1"/>
    </source>
</evidence>
<dbReference type="Pfam" id="PF03923">
    <property type="entry name" value="Lipoprotein_16"/>
    <property type="match status" value="1"/>
</dbReference>
<evidence type="ECO:0000313" key="5">
    <source>
        <dbReference type="Proteomes" id="UP000175707"/>
    </source>
</evidence>
<dbReference type="PROSITE" id="PS51257">
    <property type="entry name" value="PROKAR_LIPOPROTEIN"/>
    <property type="match status" value="1"/>
</dbReference>
<reference evidence="4 5" key="1">
    <citation type="submission" date="2016-06" db="EMBL/GenBank/DDBJ databases">
        <title>Gene turnover analysis identifies the evolutionary adaptation of the extremophile Acidithiobacillus caldus.</title>
        <authorList>
            <person name="Zhang X."/>
        </authorList>
    </citation>
    <scope>NUCLEOTIDE SEQUENCE [LARGE SCALE GENOMIC DNA]</scope>
    <source>
        <strain evidence="2 4">DX</strain>
        <strain evidence="3 5">S1</strain>
    </source>
</reference>
<evidence type="ECO:0000313" key="3">
    <source>
        <dbReference type="EMBL" id="OFC60493.1"/>
    </source>
</evidence>
<evidence type="ECO:0008006" key="6">
    <source>
        <dbReference type="Google" id="ProtNLM"/>
    </source>
</evidence>
<dbReference type="Proteomes" id="UP000175707">
    <property type="component" value="Unassembled WGS sequence"/>
</dbReference>
<evidence type="ECO:0000313" key="4">
    <source>
        <dbReference type="Proteomes" id="UP000175616"/>
    </source>
</evidence>
<sequence length="198" mass="21565">MIRSLKTAAKITAFAGAFALTGCAAIPMTVHSHYTPPVNVAKVPGADKIVVDVIVKNEKKHKNEISVQNSAYGIPMAGLYMPVKKDFQEVITKALVARGFHVSDSGNKKLYVIIKKFFLVAHPGMFSTSHTGELTLIARVFSASQKIYNCNIRIDNYKYVDGGFGFQLGYQSSANGLLNEGVSKLMSNKGFINAMKTQ</sequence>